<organism evidence="1 2">
    <name type="scientific">Zopfia rhizophila CBS 207.26</name>
    <dbReference type="NCBI Taxonomy" id="1314779"/>
    <lineage>
        <taxon>Eukaryota</taxon>
        <taxon>Fungi</taxon>
        <taxon>Dikarya</taxon>
        <taxon>Ascomycota</taxon>
        <taxon>Pezizomycotina</taxon>
        <taxon>Dothideomycetes</taxon>
        <taxon>Dothideomycetes incertae sedis</taxon>
        <taxon>Zopfiaceae</taxon>
        <taxon>Zopfia</taxon>
    </lineage>
</organism>
<evidence type="ECO:0000313" key="1">
    <source>
        <dbReference type="EMBL" id="KAF2187454.1"/>
    </source>
</evidence>
<dbReference type="Proteomes" id="UP000800200">
    <property type="component" value="Unassembled WGS sequence"/>
</dbReference>
<gene>
    <name evidence="1" type="ORF">K469DRAFT_114096</name>
</gene>
<proteinExistence type="predicted"/>
<accession>A0A6A6E6L0</accession>
<dbReference type="Gene3D" id="3.30.200.20">
    <property type="entry name" value="Phosphorylase Kinase, domain 1"/>
    <property type="match status" value="1"/>
</dbReference>
<sequence length="56" mass="6680">MATKRTPSLQRHTQLLEEESFSWYNSGRFYPVHLGEVFKSRYQVLRKLGYRSISTV</sequence>
<keyword evidence="2" id="KW-1185">Reference proteome</keyword>
<dbReference type="AlphaFoldDB" id="A0A6A6E6L0"/>
<evidence type="ECO:0000313" key="2">
    <source>
        <dbReference type="Proteomes" id="UP000800200"/>
    </source>
</evidence>
<reference evidence="1" key="1">
    <citation type="journal article" date="2020" name="Stud. Mycol.">
        <title>101 Dothideomycetes genomes: a test case for predicting lifestyles and emergence of pathogens.</title>
        <authorList>
            <person name="Haridas S."/>
            <person name="Albert R."/>
            <person name="Binder M."/>
            <person name="Bloem J."/>
            <person name="Labutti K."/>
            <person name="Salamov A."/>
            <person name="Andreopoulos B."/>
            <person name="Baker S."/>
            <person name="Barry K."/>
            <person name="Bills G."/>
            <person name="Bluhm B."/>
            <person name="Cannon C."/>
            <person name="Castanera R."/>
            <person name="Culley D."/>
            <person name="Daum C."/>
            <person name="Ezra D."/>
            <person name="Gonzalez J."/>
            <person name="Henrissat B."/>
            <person name="Kuo A."/>
            <person name="Liang C."/>
            <person name="Lipzen A."/>
            <person name="Lutzoni F."/>
            <person name="Magnuson J."/>
            <person name="Mondo S."/>
            <person name="Nolan M."/>
            <person name="Ohm R."/>
            <person name="Pangilinan J."/>
            <person name="Park H.-J."/>
            <person name="Ramirez L."/>
            <person name="Alfaro M."/>
            <person name="Sun H."/>
            <person name="Tritt A."/>
            <person name="Yoshinaga Y."/>
            <person name="Zwiers L.-H."/>
            <person name="Turgeon B."/>
            <person name="Goodwin S."/>
            <person name="Spatafora J."/>
            <person name="Crous P."/>
            <person name="Grigoriev I."/>
        </authorList>
    </citation>
    <scope>NUCLEOTIDE SEQUENCE</scope>
    <source>
        <strain evidence="1">CBS 207.26</strain>
    </source>
</reference>
<protein>
    <submittedName>
        <fullName evidence="1">Uncharacterized protein</fullName>
    </submittedName>
</protein>
<dbReference type="OrthoDB" id="5979581at2759"/>
<name>A0A6A6E6L0_9PEZI</name>
<dbReference type="EMBL" id="ML994627">
    <property type="protein sequence ID" value="KAF2187454.1"/>
    <property type="molecule type" value="Genomic_DNA"/>
</dbReference>